<dbReference type="Gene3D" id="3.40.50.1820">
    <property type="entry name" value="alpha/beta hydrolase"/>
    <property type="match status" value="1"/>
</dbReference>
<feature type="compositionally biased region" description="Low complexity" evidence="3">
    <location>
        <begin position="268"/>
        <end position="280"/>
    </location>
</feature>
<reference evidence="5" key="1">
    <citation type="journal article" date="2020" name="Stud. Mycol.">
        <title>101 Dothideomycetes genomes: a test case for predicting lifestyles and emergence of pathogens.</title>
        <authorList>
            <person name="Haridas S."/>
            <person name="Albert R."/>
            <person name="Binder M."/>
            <person name="Bloem J."/>
            <person name="Labutti K."/>
            <person name="Salamov A."/>
            <person name="Andreopoulos B."/>
            <person name="Baker S."/>
            <person name="Barry K."/>
            <person name="Bills G."/>
            <person name="Bluhm B."/>
            <person name="Cannon C."/>
            <person name="Castanera R."/>
            <person name="Culley D."/>
            <person name="Daum C."/>
            <person name="Ezra D."/>
            <person name="Gonzalez J."/>
            <person name="Henrissat B."/>
            <person name="Kuo A."/>
            <person name="Liang C."/>
            <person name="Lipzen A."/>
            <person name="Lutzoni F."/>
            <person name="Magnuson J."/>
            <person name="Mondo S."/>
            <person name="Nolan M."/>
            <person name="Ohm R."/>
            <person name="Pangilinan J."/>
            <person name="Park H.-J."/>
            <person name="Ramirez L."/>
            <person name="Alfaro M."/>
            <person name="Sun H."/>
            <person name="Tritt A."/>
            <person name="Yoshinaga Y."/>
            <person name="Zwiers L.-H."/>
            <person name="Turgeon B."/>
            <person name="Goodwin S."/>
            <person name="Spatafora J."/>
            <person name="Crous P."/>
            <person name="Grigoriev I."/>
        </authorList>
    </citation>
    <scope>NUCLEOTIDE SEQUENCE</scope>
    <source>
        <strain evidence="5">CBS 260.36</strain>
    </source>
</reference>
<dbReference type="OrthoDB" id="3225429at2759"/>
<feature type="chain" id="PRO_5040165784" evidence="4">
    <location>
        <begin position="21"/>
        <end position="343"/>
    </location>
</feature>
<dbReference type="PANTHER" id="PTHR33630">
    <property type="entry name" value="CUTINASE RV1984C-RELATED-RELATED"/>
    <property type="match status" value="1"/>
</dbReference>
<dbReference type="SMART" id="SM01110">
    <property type="entry name" value="Cutinase"/>
    <property type="match status" value="1"/>
</dbReference>
<feature type="compositionally biased region" description="Low complexity" evidence="3">
    <location>
        <begin position="287"/>
        <end position="318"/>
    </location>
</feature>
<evidence type="ECO:0000313" key="6">
    <source>
        <dbReference type="Proteomes" id="UP000799439"/>
    </source>
</evidence>
<comment type="caution">
    <text evidence="5">The sequence shown here is derived from an EMBL/GenBank/DDBJ whole genome shotgun (WGS) entry which is preliminary data.</text>
</comment>
<evidence type="ECO:0000256" key="4">
    <source>
        <dbReference type="SAM" id="SignalP"/>
    </source>
</evidence>
<dbReference type="InterPro" id="IPR000675">
    <property type="entry name" value="Cutinase/axe"/>
</dbReference>
<dbReference type="GO" id="GO:0052689">
    <property type="term" value="F:carboxylic ester hydrolase activity"/>
    <property type="evidence" value="ECO:0007669"/>
    <property type="project" value="UniProtKB-ARBA"/>
</dbReference>
<accession>A0A9P4IT59</accession>
<keyword evidence="6" id="KW-1185">Reference proteome</keyword>
<dbReference type="Proteomes" id="UP000799439">
    <property type="component" value="Unassembled WGS sequence"/>
</dbReference>
<evidence type="ECO:0000256" key="3">
    <source>
        <dbReference type="SAM" id="MobiDB-lite"/>
    </source>
</evidence>
<evidence type="ECO:0000256" key="2">
    <source>
        <dbReference type="ARBA" id="ARBA00023157"/>
    </source>
</evidence>
<dbReference type="EMBL" id="ML996091">
    <property type="protein sequence ID" value="KAF2149543.1"/>
    <property type="molecule type" value="Genomic_DNA"/>
</dbReference>
<feature type="region of interest" description="Disordered" evidence="3">
    <location>
        <begin position="268"/>
        <end position="318"/>
    </location>
</feature>
<dbReference type="InterPro" id="IPR029058">
    <property type="entry name" value="AB_hydrolase_fold"/>
</dbReference>
<feature type="signal peptide" evidence="4">
    <location>
        <begin position="1"/>
        <end position="20"/>
    </location>
</feature>
<organism evidence="5 6">
    <name type="scientific">Myriangium duriaei CBS 260.36</name>
    <dbReference type="NCBI Taxonomy" id="1168546"/>
    <lineage>
        <taxon>Eukaryota</taxon>
        <taxon>Fungi</taxon>
        <taxon>Dikarya</taxon>
        <taxon>Ascomycota</taxon>
        <taxon>Pezizomycotina</taxon>
        <taxon>Dothideomycetes</taxon>
        <taxon>Dothideomycetidae</taxon>
        <taxon>Myriangiales</taxon>
        <taxon>Myriangiaceae</taxon>
        <taxon>Myriangium</taxon>
    </lineage>
</organism>
<gene>
    <name evidence="5" type="ORF">K461DRAFT_297005</name>
</gene>
<sequence length="343" mass="34495">MGMLPQLTLALAALHQTAQALEPASAPRHLVGRQTSNCSSVELIVARGTDEPNNSGFKLGSLVGDNLYNATKALIPDATAYGVNYPANLDCSSEPTGITDTLSHINSTLASCPNQKFALVGYSQGADIIYRAAVQLPTSQYDSIISIVQYGDPNNRGAGQLDPLGGATIGGSLPSALANRLRENCAYDDPICTNNGTVINAHLSYNLANATYIPNSAAYIQKQLQSGGQSGADDSQAVAPGNQTQGNIQALLDLGKLLGNTATTTKTCPSTTAASSASATPVVPGNGTATTTGSYGTTTPKTTSSGSGAGSTSSVTPSTGAGAVVKGGLAAVAAGVAAVMLFL</sequence>
<keyword evidence="4" id="KW-0732">Signal</keyword>
<keyword evidence="2" id="KW-1015">Disulfide bond</keyword>
<evidence type="ECO:0000256" key="1">
    <source>
        <dbReference type="ARBA" id="ARBA00022801"/>
    </source>
</evidence>
<dbReference type="AlphaFoldDB" id="A0A9P4IT59"/>
<evidence type="ECO:0000313" key="5">
    <source>
        <dbReference type="EMBL" id="KAF2149543.1"/>
    </source>
</evidence>
<name>A0A9P4IT59_9PEZI</name>
<dbReference type="PANTHER" id="PTHR33630:SF9">
    <property type="entry name" value="CUTINASE 4"/>
    <property type="match status" value="1"/>
</dbReference>
<dbReference type="Pfam" id="PF01083">
    <property type="entry name" value="Cutinase"/>
    <property type="match status" value="1"/>
</dbReference>
<keyword evidence="1" id="KW-0378">Hydrolase</keyword>
<proteinExistence type="predicted"/>
<protein>
    <submittedName>
        <fullName evidence="5">Carbohydrate esterase family 5 protein</fullName>
    </submittedName>
</protein>
<dbReference type="SUPFAM" id="SSF53474">
    <property type="entry name" value="alpha/beta-Hydrolases"/>
    <property type="match status" value="1"/>
</dbReference>